<dbReference type="InterPro" id="IPR020806">
    <property type="entry name" value="PKS_PP-bd"/>
</dbReference>
<evidence type="ECO:0000256" key="2">
    <source>
        <dbReference type="ARBA" id="ARBA00022553"/>
    </source>
</evidence>
<feature type="domain" description="Carrier" evidence="3">
    <location>
        <begin position="7"/>
        <end position="81"/>
    </location>
</feature>
<dbReference type="InterPro" id="IPR001031">
    <property type="entry name" value="Thioesterase"/>
</dbReference>
<dbReference type="InterPro" id="IPR029058">
    <property type="entry name" value="AB_hydrolase_fold"/>
</dbReference>
<organism evidence="4 5">
    <name type="scientific">Catenulispora subtropica</name>
    <dbReference type="NCBI Taxonomy" id="450798"/>
    <lineage>
        <taxon>Bacteria</taxon>
        <taxon>Bacillati</taxon>
        <taxon>Actinomycetota</taxon>
        <taxon>Actinomycetes</taxon>
        <taxon>Catenulisporales</taxon>
        <taxon>Catenulisporaceae</taxon>
        <taxon>Catenulispora</taxon>
    </lineage>
</organism>
<proteinExistence type="predicted"/>
<dbReference type="Pfam" id="PF00975">
    <property type="entry name" value="Thioesterase"/>
    <property type="match status" value="1"/>
</dbReference>
<dbReference type="Gene3D" id="3.40.50.1820">
    <property type="entry name" value="alpha/beta hydrolase"/>
    <property type="match status" value="1"/>
</dbReference>
<evidence type="ECO:0000256" key="1">
    <source>
        <dbReference type="ARBA" id="ARBA00022450"/>
    </source>
</evidence>
<dbReference type="Gene3D" id="1.10.1200.10">
    <property type="entry name" value="ACP-like"/>
    <property type="match status" value="1"/>
</dbReference>
<protein>
    <recommendedName>
        <fullName evidence="3">Carrier domain-containing protein</fullName>
    </recommendedName>
</protein>
<keyword evidence="1" id="KW-0596">Phosphopantetheine</keyword>
<keyword evidence="2" id="KW-0597">Phosphoprotein</keyword>
<dbReference type="RefSeq" id="WP_344660391.1">
    <property type="nucleotide sequence ID" value="NZ_BAAAQM010000040.1"/>
</dbReference>
<keyword evidence="5" id="KW-1185">Reference proteome</keyword>
<dbReference type="SUPFAM" id="SSF47336">
    <property type="entry name" value="ACP-like"/>
    <property type="match status" value="1"/>
</dbReference>
<evidence type="ECO:0000313" key="4">
    <source>
        <dbReference type="EMBL" id="GAA1988206.1"/>
    </source>
</evidence>
<comment type="caution">
    <text evidence="4">The sequence shown here is derived from an EMBL/GenBank/DDBJ whole genome shotgun (WGS) entry which is preliminary data.</text>
</comment>
<reference evidence="4 5" key="1">
    <citation type="journal article" date="2019" name="Int. J. Syst. Evol. Microbiol.">
        <title>The Global Catalogue of Microorganisms (GCM) 10K type strain sequencing project: providing services to taxonomists for standard genome sequencing and annotation.</title>
        <authorList>
            <consortium name="The Broad Institute Genomics Platform"/>
            <consortium name="The Broad Institute Genome Sequencing Center for Infectious Disease"/>
            <person name="Wu L."/>
            <person name="Ma J."/>
        </authorList>
    </citation>
    <scope>NUCLEOTIDE SEQUENCE [LARGE SCALE GENOMIC DNA]</scope>
    <source>
        <strain evidence="4 5">JCM 16013</strain>
    </source>
</reference>
<dbReference type="SUPFAM" id="SSF53474">
    <property type="entry name" value="alpha/beta-Hydrolases"/>
    <property type="match status" value="1"/>
</dbReference>
<dbReference type="PROSITE" id="PS50075">
    <property type="entry name" value="CARRIER"/>
    <property type="match status" value="1"/>
</dbReference>
<gene>
    <name evidence="4" type="ORF">GCM10009838_58770</name>
</gene>
<dbReference type="PANTHER" id="PTHR45527:SF1">
    <property type="entry name" value="FATTY ACID SYNTHASE"/>
    <property type="match status" value="1"/>
</dbReference>
<dbReference type="Pfam" id="PF00550">
    <property type="entry name" value="PP-binding"/>
    <property type="match status" value="1"/>
</dbReference>
<dbReference type="PANTHER" id="PTHR45527">
    <property type="entry name" value="NONRIBOSOMAL PEPTIDE SYNTHETASE"/>
    <property type="match status" value="1"/>
</dbReference>
<dbReference type="SMART" id="SM00823">
    <property type="entry name" value="PKS_PP"/>
    <property type="match status" value="1"/>
</dbReference>
<name>A0ABN2SK83_9ACTN</name>
<accession>A0ABN2SK83</accession>
<dbReference type="InterPro" id="IPR009081">
    <property type="entry name" value="PP-bd_ACP"/>
</dbReference>
<dbReference type="InterPro" id="IPR020802">
    <property type="entry name" value="TesA-like"/>
</dbReference>
<dbReference type="InterPro" id="IPR036736">
    <property type="entry name" value="ACP-like_sf"/>
</dbReference>
<sequence>MNETGEPTSDQLEAGLRRLWQRVLGVPRVGADDNFFSLGDSLVAVRMIAAARRELNLPVSLELLLENPTVRGLVHSLRVQKSIASTGCLIPLRASGRLNAVYCFHAVAGTLTRYSVLAEHLSDRFDVYGLQARGLREGESPQKTIESMGAAYLEAIQASGGIEKAVLVGYSLGGLLAYEVARQSGHQGPLFLIDADAGVELQTDFGYPVRSLVRNALRLDLDIDMLLRMTTDDRAQAIWSAAVDSGALPQETGPDQVHRMLRMYDVMLDAARNYVVAPSSVDVVVLRAAAEEGLAADLGWTGLARTVTVHDVPADHYHITGEPHAATIADVIKTTVDRHGRTGVLT</sequence>
<dbReference type="Proteomes" id="UP001499854">
    <property type="component" value="Unassembled WGS sequence"/>
</dbReference>
<evidence type="ECO:0000313" key="5">
    <source>
        <dbReference type="Proteomes" id="UP001499854"/>
    </source>
</evidence>
<dbReference type="SMART" id="SM00824">
    <property type="entry name" value="PKS_TE"/>
    <property type="match status" value="1"/>
</dbReference>
<dbReference type="EMBL" id="BAAAQM010000040">
    <property type="protein sequence ID" value="GAA1988206.1"/>
    <property type="molecule type" value="Genomic_DNA"/>
</dbReference>
<evidence type="ECO:0000259" key="3">
    <source>
        <dbReference type="PROSITE" id="PS50075"/>
    </source>
</evidence>